<keyword evidence="1" id="KW-0472">Membrane</keyword>
<evidence type="ECO:0000256" key="1">
    <source>
        <dbReference type="SAM" id="Phobius"/>
    </source>
</evidence>
<keyword evidence="1" id="KW-1133">Transmembrane helix</keyword>
<dbReference type="AlphaFoldDB" id="A0A4P9ZAI6"/>
<gene>
    <name evidence="2" type="ORF">METBISCDRAFT_24347</name>
</gene>
<dbReference type="OrthoDB" id="4081031at2759"/>
<name>A0A4P9ZAI6_9ASCO</name>
<evidence type="ECO:0000313" key="3">
    <source>
        <dbReference type="Proteomes" id="UP000268321"/>
    </source>
</evidence>
<dbReference type="EMBL" id="ML004494">
    <property type="protein sequence ID" value="RKP29322.1"/>
    <property type="molecule type" value="Genomic_DNA"/>
</dbReference>
<proteinExistence type="predicted"/>
<organism evidence="2 3">
    <name type="scientific">Metschnikowia bicuspidata</name>
    <dbReference type="NCBI Taxonomy" id="27322"/>
    <lineage>
        <taxon>Eukaryota</taxon>
        <taxon>Fungi</taxon>
        <taxon>Dikarya</taxon>
        <taxon>Ascomycota</taxon>
        <taxon>Saccharomycotina</taxon>
        <taxon>Pichiomycetes</taxon>
        <taxon>Metschnikowiaceae</taxon>
        <taxon>Metschnikowia</taxon>
    </lineage>
</organism>
<evidence type="ECO:0000313" key="2">
    <source>
        <dbReference type="EMBL" id="RKP29322.1"/>
    </source>
</evidence>
<keyword evidence="3" id="KW-1185">Reference proteome</keyword>
<feature type="transmembrane region" description="Helical" evidence="1">
    <location>
        <begin position="21"/>
        <end position="45"/>
    </location>
</feature>
<accession>A0A4P9ZAI6</accession>
<dbReference type="Pfam" id="PF17316">
    <property type="entry name" value="Perilipin_2"/>
    <property type="match status" value="1"/>
</dbReference>
<protein>
    <submittedName>
        <fullName evidence="2">Uncharacterized protein</fullName>
    </submittedName>
</protein>
<keyword evidence="1" id="KW-0812">Transmembrane</keyword>
<reference evidence="3" key="1">
    <citation type="journal article" date="2018" name="Nat. Microbiol.">
        <title>Leveraging single-cell genomics to expand the fungal tree of life.</title>
        <authorList>
            <person name="Ahrendt S.R."/>
            <person name="Quandt C.A."/>
            <person name="Ciobanu D."/>
            <person name="Clum A."/>
            <person name="Salamov A."/>
            <person name="Andreopoulos B."/>
            <person name="Cheng J.F."/>
            <person name="Woyke T."/>
            <person name="Pelin A."/>
            <person name="Henrissat B."/>
            <person name="Reynolds N.K."/>
            <person name="Benny G.L."/>
            <person name="Smith M.E."/>
            <person name="James T.Y."/>
            <person name="Grigoriev I.V."/>
        </authorList>
    </citation>
    <scope>NUCLEOTIDE SEQUENCE [LARGE SCALE GENOMIC DNA]</scope>
    <source>
        <strain evidence="3">Baker2002</strain>
    </source>
</reference>
<sequence>MSKSFSCKAWKHVASYSWVKYTLDFFLSFKLVQVFATYLVAVLSYTSNLLFTQIPASQTYVERLDTAVETNFLTVVDSLVAIVEPYYAQAACFATSSFKKIDNAVAENKKYSQMAFISIKKNAKEVVAGYLKPVNEYASSSVDKVLPKSKKRADETKAAASNEISKSIDIVSDTIERSKDLIQAKSTEISNSVVSTYNKEFEAAPEKNYYVKVASASVNTGVTLLKNVKTEIIQPLKFTTQNYVSETESTTQKKSENAAAKAKEFAKGSAPVVSALA</sequence>
<dbReference type="Proteomes" id="UP000268321">
    <property type="component" value="Unassembled WGS sequence"/>
</dbReference>